<organism evidence="1">
    <name type="scientific">Desulfobacca acetoxidans</name>
    <dbReference type="NCBI Taxonomy" id="60893"/>
    <lineage>
        <taxon>Bacteria</taxon>
        <taxon>Pseudomonadati</taxon>
        <taxon>Thermodesulfobacteriota</taxon>
        <taxon>Desulfobaccia</taxon>
        <taxon>Desulfobaccales</taxon>
        <taxon>Desulfobaccaceae</taxon>
        <taxon>Desulfobacca</taxon>
    </lineage>
</organism>
<accession>A0A7C3WHG2</accession>
<reference evidence="1" key="1">
    <citation type="journal article" date="2020" name="mSystems">
        <title>Genome- and Community-Level Interaction Insights into Carbon Utilization and Element Cycling Functions of Hydrothermarchaeota in Hydrothermal Sediment.</title>
        <authorList>
            <person name="Zhou Z."/>
            <person name="Liu Y."/>
            <person name="Xu W."/>
            <person name="Pan J."/>
            <person name="Luo Z.H."/>
            <person name="Li M."/>
        </authorList>
    </citation>
    <scope>NUCLEOTIDE SEQUENCE [LARGE SCALE GENOMIC DNA]</scope>
    <source>
        <strain evidence="1">SpSt-776</strain>
    </source>
</reference>
<dbReference type="AlphaFoldDB" id="A0A7C3WHG2"/>
<proteinExistence type="predicted"/>
<dbReference type="EMBL" id="DTHB01000036">
    <property type="protein sequence ID" value="HGB14490.1"/>
    <property type="molecule type" value="Genomic_DNA"/>
</dbReference>
<protein>
    <submittedName>
        <fullName evidence="1">Uncharacterized protein</fullName>
    </submittedName>
</protein>
<name>A0A7C3WHG2_9BACT</name>
<comment type="caution">
    <text evidence="1">The sequence shown here is derived from an EMBL/GenBank/DDBJ whole genome shotgun (WGS) entry which is preliminary data.</text>
</comment>
<gene>
    <name evidence="1" type="ORF">ENV62_04530</name>
</gene>
<evidence type="ECO:0000313" key="1">
    <source>
        <dbReference type="EMBL" id="HGB14490.1"/>
    </source>
</evidence>
<sequence>MKPGEAVMKLTSLGFRFEAEVERLRWRFEGQGQPDPGQVRPLLQMVKECRDEVLFFLRCYCPRCGGAMFIPDPDGRDLCARCDWHLLVDFFPALRSASKSMHQEI</sequence>